<dbReference type="Proteomes" id="UP000001882">
    <property type="component" value="Chromosome"/>
</dbReference>
<reference evidence="3" key="3">
    <citation type="journal article" date="2011" name="PLoS ONE">
        <title>Genome sequence of a mesophilic hydrogenotrophic methanogen Methanocella paludicola, the first cultivated representative of the order Methanocellales.</title>
        <authorList>
            <person name="Sakai S."/>
            <person name="Takaki Y."/>
            <person name="Shimamura S."/>
            <person name="Sekine M."/>
            <person name="Tajima T."/>
            <person name="Kosugi H."/>
            <person name="Ichikawa N."/>
            <person name="Tasumi E."/>
            <person name="Hiraki A.T."/>
            <person name="Shimizu A."/>
            <person name="Kato Y."/>
            <person name="Nishiko R."/>
            <person name="Mori K."/>
            <person name="Fujita N."/>
            <person name="Imachi H."/>
            <person name="Takai K."/>
        </authorList>
    </citation>
    <scope>NUCLEOTIDE SEQUENCE [LARGE SCALE GENOMIC DNA]</scope>
    <source>
        <strain evidence="3">DSM 17711 / JCM 13418 / NBRC 101707 / SANAE</strain>
    </source>
</reference>
<name>D1YXE2_METPS</name>
<dbReference type="KEGG" id="mpd:MCP_1042"/>
<reference evidence="2 3" key="2">
    <citation type="journal article" date="2008" name="Int. J. Syst. Evol. Microbiol.">
        <title>Methanocella paludicola gen. nov., sp. nov., a methane-producing archaeon, the first isolate of the lineage 'Rice Cluster I', and proposal of the new archaeal order Methanocellales ord. nov.</title>
        <authorList>
            <person name="Sakai S."/>
            <person name="Imachi H."/>
            <person name="Hanada S."/>
            <person name="Ohashi A."/>
            <person name="Harada H."/>
            <person name="Kamagata Y."/>
        </authorList>
    </citation>
    <scope>NUCLEOTIDE SEQUENCE [LARGE SCALE GENOMIC DNA]</scope>
    <source>
        <strain evidence="3">DSM 17711 / JCM 13418 / NBRC 101707 / SANAE</strain>
    </source>
</reference>
<evidence type="ECO:0000313" key="2">
    <source>
        <dbReference type="EMBL" id="BAI61114.1"/>
    </source>
</evidence>
<organism evidence="2 3">
    <name type="scientific">Methanocella paludicola (strain DSM 17711 / JCM 13418 / NBRC 101707 / SANAE)</name>
    <dbReference type="NCBI Taxonomy" id="304371"/>
    <lineage>
        <taxon>Archaea</taxon>
        <taxon>Methanobacteriati</taxon>
        <taxon>Methanobacteriota</taxon>
        <taxon>Stenosarchaea group</taxon>
        <taxon>Methanomicrobia</taxon>
        <taxon>Methanocellales</taxon>
        <taxon>Methanocellaceae</taxon>
        <taxon>Methanocella</taxon>
    </lineage>
</organism>
<dbReference type="EMBL" id="AP011532">
    <property type="protein sequence ID" value="BAI61114.1"/>
    <property type="molecule type" value="Genomic_DNA"/>
</dbReference>
<feature type="transmembrane region" description="Helical" evidence="1">
    <location>
        <begin position="35"/>
        <end position="51"/>
    </location>
</feature>
<dbReference type="InParanoid" id="D1YXE2"/>
<dbReference type="eggNOG" id="arCOG12610">
    <property type="taxonomic scope" value="Archaea"/>
</dbReference>
<sequence length="73" mass="7894">MFREAIIKLGGMALLLLGIALLAIGFLIANKQMQATGFIGGIIALALLYYNRAVESRKPPENEPDEKVPPAKL</sequence>
<evidence type="ECO:0000313" key="3">
    <source>
        <dbReference type="Proteomes" id="UP000001882"/>
    </source>
</evidence>
<keyword evidence="1" id="KW-1133">Transmembrane helix</keyword>
<dbReference type="RefSeq" id="WP_012899793.1">
    <property type="nucleotide sequence ID" value="NC_013665.1"/>
</dbReference>
<keyword evidence="1" id="KW-0812">Transmembrane</keyword>
<feature type="transmembrane region" description="Helical" evidence="1">
    <location>
        <begin position="12"/>
        <end position="29"/>
    </location>
</feature>
<dbReference type="GeneID" id="8683132"/>
<protein>
    <submittedName>
        <fullName evidence="2">Uncharacterized protein</fullName>
    </submittedName>
</protein>
<gene>
    <name evidence="2" type="ordered locus">MCP_1042</name>
</gene>
<accession>D1YXE2</accession>
<proteinExistence type="predicted"/>
<evidence type="ECO:0000256" key="1">
    <source>
        <dbReference type="SAM" id="Phobius"/>
    </source>
</evidence>
<keyword evidence="3" id="KW-1185">Reference proteome</keyword>
<dbReference type="AlphaFoldDB" id="D1YXE2"/>
<reference evidence="2 3" key="1">
    <citation type="journal article" date="2007" name="Appl. Environ. Microbiol.">
        <title>Isolation of key methanogens for global methane emission from rice paddy fields: a novel isolate affiliated with the clone cluster rice cluster I.</title>
        <authorList>
            <person name="Sakai S."/>
            <person name="Imachi H."/>
            <person name="Sekiguchi Y."/>
            <person name="Ohashi A."/>
            <person name="Harada H."/>
            <person name="Kamagata Y."/>
        </authorList>
    </citation>
    <scope>NUCLEOTIDE SEQUENCE [LARGE SCALE GENOMIC DNA]</scope>
    <source>
        <strain evidence="3">DSM 17711 / JCM 13418 / NBRC 101707 / SANAE</strain>
    </source>
</reference>
<dbReference type="STRING" id="304371.MCP_1042"/>
<keyword evidence="1" id="KW-0472">Membrane</keyword>